<protein>
    <submittedName>
        <fullName evidence="3">Poly(Glycerol-phosphate) alpha-glucosyltransferase</fullName>
    </submittedName>
</protein>
<dbReference type="Pfam" id="PF00534">
    <property type="entry name" value="Glycos_transf_1"/>
    <property type="match status" value="1"/>
</dbReference>
<feature type="domain" description="Glycosyl transferase family 1" evidence="1">
    <location>
        <begin position="335"/>
        <end position="499"/>
    </location>
</feature>
<dbReference type="RefSeq" id="WP_025810692.1">
    <property type="nucleotide sequence ID" value="NZ_CP118744.1"/>
</dbReference>
<evidence type="ECO:0000259" key="1">
    <source>
        <dbReference type="Pfam" id="PF00534"/>
    </source>
</evidence>
<gene>
    <name evidence="3" type="ORF">CHCC15381_3272</name>
</gene>
<dbReference type="SUPFAM" id="SSF53756">
    <property type="entry name" value="UDP-Glycosyltransferase/glycogen phosphorylase"/>
    <property type="match status" value="1"/>
</dbReference>
<sequence length="680" mass="79588">MGEKQSDPLKNEGIAIPNMTYYFISGNLPHDYGGLTKSLLLRSKLFGKLSQTPTTFLTFGFDKDFSTKKKQLYENEKVHPKFTRILNMYNDFLSKNTNGRLFSEKTSLNEIKNHNKNRFFAKFSKIFRRQKSNLNYNFYEDGKSICSIDYLNNEKKRFKREEYTRQGLLCRVSYFNTETGRLYCQQFINDNHNVYLDKHYDFIEGQNELQLKSINWYSENGVLKFSDESELRRHWIEVLELETDHPKLFLVDSRRQDKHVFRVKKADSSYYAAIIHSKHYGDNPLHVKPRYRELFSHLYNLDAVFFITEEQKEDFQRIVGEHKTFFYTPHTMDKSLDKKVLKTQSEKNKAVIISRLVESKNLTHAIKAFKLVVDEIPEARLEIFGSGGAENKIKAEIESCNLQKNVFLKGYTNNPDNEFQKAWLTISTSHFEGFGLSNMEALGNGCPVITYDYDYGARSLVKDNENGFVVEKYNIEQLAEKIVLLMKNEKLHEKFSKCAFETADKYTTKHYMKRWSDALQKMIEVKKEKQELKGIFPGKQAFSVREHKIDESNLIIEFKAQVQVDEGYNLKLVGLDRRNNAVVICASSPEKPVSRSDVYRFNIDLDQHFHVKTVRANNTKTIDFYLAISNREQVTILKRLSVDQTEMPSPFLVAKYKVEPYITVKGNYSWTLQTDPEMPS</sequence>
<organism evidence="3 4">
    <name type="scientific">Bacillus paralicheniformis</name>
    <dbReference type="NCBI Taxonomy" id="1648923"/>
    <lineage>
        <taxon>Bacteria</taxon>
        <taxon>Bacillati</taxon>
        <taxon>Bacillota</taxon>
        <taxon>Bacilli</taxon>
        <taxon>Bacillales</taxon>
        <taxon>Bacillaceae</taxon>
        <taxon>Bacillus</taxon>
    </lineage>
</organism>
<dbReference type="InterPro" id="IPR015397">
    <property type="entry name" value="Glyco_trans_A_1"/>
</dbReference>
<dbReference type="PANTHER" id="PTHR12526:SF630">
    <property type="entry name" value="GLYCOSYLTRANSFERASE"/>
    <property type="match status" value="1"/>
</dbReference>
<evidence type="ECO:0000313" key="3">
    <source>
        <dbReference type="EMBL" id="TWL34829.1"/>
    </source>
</evidence>
<reference evidence="3 4" key="1">
    <citation type="submission" date="2019-06" db="EMBL/GenBank/DDBJ databases">
        <title>Genome sequence analysis of &gt;100 Bacillus licheniformis strains suggests intrinsic resistance to this species.</title>
        <authorList>
            <person name="Wels M."/>
            <person name="Siezen R.J."/>
            <person name="Johansen E."/>
            <person name="Stuer-Lauridsen B."/>
            <person name="Bjerre K."/>
            <person name="Nielsen B.K.K."/>
        </authorList>
    </citation>
    <scope>NUCLEOTIDE SEQUENCE [LARGE SCALE GENOMIC DNA]</scope>
    <source>
        <strain evidence="3 4">BAC-15381</strain>
    </source>
</reference>
<evidence type="ECO:0000259" key="2">
    <source>
        <dbReference type="Pfam" id="PF09318"/>
    </source>
</evidence>
<accession>A0ABY3FRC6</accession>
<dbReference type="InterPro" id="IPR001296">
    <property type="entry name" value="Glyco_trans_1"/>
</dbReference>
<proteinExistence type="predicted"/>
<keyword evidence="4" id="KW-1185">Reference proteome</keyword>
<name>A0ABY3FRC6_9BACI</name>
<dbReference type="Gene3D" id="3.40.50.2000">
    <property type="entry name" value="Glycogen Phosphorylase B"/>
    <property type="match status" value="3"/>
</dbReference>
<dbReference type="PANTHER" id="PTHR12526">
    <property type="entry name" value="GLYCOSYLTRANSFERASE"/>
    <property type="match status" value="1"/>
</dbReference>
<dbReference type="Proteomes" id="UP000429980">
    <property type="component" value="Unassembled WGS sequence"/>
</dbReference>
<evidence type="ECO:0000313" key="4">
    <source>
        <dbReference type="Proteomes" id="UP000429980"/>
    </source>
</evidence>
<dbReference type="EMBL" id="NILF01000062">
    <property type="protein sequence ID" value="TWL34829.1"/>
    <property type="molecule type" value="Genomic_DNA"/>
</dbReference>
<comment type="caution">
    <text evidence="3">The sequence shown here is derived from an EMBL/GenBank/DDBJ whole genome shotgun (WGS) entry which is preliminary data.</text>
</comment>
<dbReference type="Pfam" id="PF09318">
    <property type="entry name" value="Glyco_trans_A_1"/>
    <property type="match status" value="1"/>
</dbReference>
<feature type="domain" description="Glycosyl transferase 1" evidence="2">
    <location>
        <begin position="22"/>
        <end position="218"/>
    </location>
</feature>